<evidence type="ECO:0000256" key="8">
    <source>
        <dbReference type="ARBA" id="ARBA00022801"/>
    </source>
</evidence>
<dbReference type="AlphaFoldDB" id="A0A523W3V1"/>
<keyword evidence="10" id="KW-0342">GTP-binding</keyword>
<evidence type="ECO:0000256" key="3">
    <source>
        <dbReference type="ARBA" id="ARBA00005520"/>
    </source>
</evidence>
<evidence type="ECO:0000259" key="13">
    <source>
        <dbReference type="Pfam" id="PF00925"/>
    </source>
</evidence>
<dbReference type="GO" id="GO:0003935">
    <property type="term" value="F:GTP cyclohydrolase II activity"/>
    <property type="evidence" value="ECO:0007669"/>
    <property type="project" value="UniProtKB-EC"/>
</dbReference>
<dbReference type="GO" id="GO:0005525">
    <property type="term" value="F:GTP binding"/>
    <property type="evidence" value="ECO:0007669"/>
    <property type="project" value="UniProtKB-KW"/>
</dbReference>
<comment type="caution">
    <text evidence="14">The sequence shown here is derived from an EMBL/GenBank/DDBJ whole genome shotgun (WGS) entry which is preliminary data.</text>
</comment>
<accession>A0A523W3V1</accession>
<dbReference type="Proteomes" id="UP000319130">
    <property type="component" value="Unassembled WGS sequence"/>
</dbReference>
<organism evidence="14 15">
    <name type="scientific">Aerophobetes bacterium</name>
    <dbReference type="NCBI Taxonomy" id="2030807"/>
    <lineage>
        <taxon>Bacteria</taxon>
        <taxon>Candidatus Aerophobota</taxon>
    </lineage>
</organism>
<dbReference type="PANTHER" id="PTHR21327:SF18">
    <property type="entry name" value="3,4-DIHYDROXY-2-BUTANONE 4-PHOSPHATE SYNTHASE"/>
    <property type="match status" value="1"/>
</dbReference>
<evidence type="ECO:0000256" key="6">
    <source>
        <dbReference type="ARBA" id="ARBA00022723"/>
    </source>
</evidence>
<comment type="catalytic activity">
    <reaction evidence="12">
        <text>GTP + 4 H2O = 2,5-diamino-6-hydroxy-4-(5-phosphoribosylamino)-pyrimidine + formate + 2 phosphate + 3 H(+)</text>
        <dbReference type="Rhea" id="RHEA:23704"/>
        <dbReference type="ChEBI" id="CHEBI:15377"/>
        <dbReference type="ChEBI" id="CHEBI:15378"/>
        <dbReference type="ChEBI" id="CHEBI:15740"/>
        <dbReference type="ChEBI" id="CHEBI:37565"/>
        <dbReference type="ChEBI" id="CHEBI:43474"/>
        <dbReference type="ChEBI" id="CHEBI:58614"/>
        <dbReference type="EC" id="3.5.4.25"/>
    </reaction>
</comment>
<dbReference type="InterPro" id="IPR000926">
    <property type="entry name" value="RibA"/>
</dbReference>
<dbReference type="Gene3D" id="3.40.50.10990">
    <property type="entry name" value="GTP cyclohydrolase II"/>
    <property type="match status" value="1"/>
</dbReference>
<keyword evidence="7" id="KW-0547">Nucleotide-binding</keyword>
<protein>
    <recommendedName>
        <fullName evidence="4">GTP cyclohydrolase II</fullName>
        <ecNumber evidence="4">3.5.4.25</ecNumber>
    </recommendedName>
</protein>
<keyword evidence="9" id="KW-0862">Zinc</keyword>
<evidence type="ECO:0000256" key="5">
    <source>
        <dbReference type="ARBA" id="ARBA00022619"/>
    </source>
</evidence>
<evidence type="ECO:0000256" key="1">
    <source>
        <dbReference type="ARBA" id="ARBA00001947"/>
    </source>
</evidence>
<evidence type="ECO:0000256" key="4">
    <source>
        <dbReference type="ARBA" id="ARBA00012762"/>
    </source>
</evidence>
<evidence type="ECO:0000256" key="2">
    <source>
        <dbReference type="ARBA" id="ARBA00004853"/>
    </source>
</evidence>
<comment type="cofactor">
    <cofactor evidence="1">
        <name>Zn(2+)</name>
        <dbReference type="ChEBI" id="CHEBI:29105"/>
    </cofactor>
</comment>
<dbReference type="PANTHER" id="PTHR21327">
    <property type="entry name" value="GTP CYCLOHYDROLASE II-RELATED"/>
    <property type="match status" value="1"/>
</dbReference>
<dbReference type="EC" id="3.5.4.25" evidence="4"/>
<dbReference type="EMBL" id="SOIZ01000237">
    <property type="protein sequence ID" value="TET61642.1"/>
    <property type="molecule type" value="Genomic_DNA"/>
</dbReference>
<evidence type="ECO:0000256" key="11">
    <source>
        <dbReference type="ARBA" id="ARBA00043932"/>
    </source>
</evidence>
<keyword evidence="6" id="KW-0479">Metal-binding</keyword>
<proteinExistence type="inferred from homology"/>
<dbReference type="GO" id="GO:0009231">
    <property type="term" value="P:riboflavin biosynthetic process"/>
    <property type="evidence" value="ECO:0007669"/>
    <property type="project" value="UniProtKB-UniPathway"/>
</dbReference>
<evidence type="ECO:0000313" key="15">
    <source>
        <dbReference type="Proteomes" id="UP000319130"/>
    </source>
</evidence>
<evidence type="ECO:0000256" key="10">
    <source>
        <dbReference type="ARBA" id="ARBA00023134"/>
    </source>
</evidence>
<comment type="pathway">
    <text evidence="2">Cofactor biosynthesis; riboflavin biosynthesis; 5-amino-6-(D-ribitylamino)uracil from GTP: step 1/4.</text>
</comment>
<gene>
    <name evidence="14" type="primary">ribA</name>
    <name evidence="14" type="ORF">E3J48_05440</name>
</gene>
<evidence type="ECO:0000256" key="9">
    <source>
        <dbReference type="ARBA" id="ARBA00022833"/>
    </source>
</evidence>
<sequence>VTILPTPYGEFKLIAYRTHLEGRVHLALVKGKVDGKEDVLVRVHSQCLTGDAFKSLRCDCGQQLEAALEKIGTSDAGVILYLNQEGRGIGLLNKLKSYTLQDRGMDTVEANRKLGFKPDLRDYGIGAQILADLGLHRIRLLTNNPRKIVGLRGYGLEVTERIPLEIKPNRANRPYLEAKRKKLGHLLRIDSSGD</sequence>
<dbReference type="GO" id="GO:0046872">
    <property type="term" value="F:metal ion binding"/>
    <property type="evidence" value="ECO:0007669"/>
    <property type="project" value="UniProtKB-KW"/>
</dbReference>
<keyword evidence="8 14" id="KW-0378">Hydrolase</keyword>
<feature type="domain" description="GTP cyclohydrolase II" evidence="13">
    <location>
        <begin position="4"/>
        <end position="163"/>
    </location>
</feature>
<evidence type="ECO:0000256" key="7">
    <source>
        <dbReference type="ARBA" id="ARBA00022741"/>
    </source>
</evidence>
<keyword evidence="5" id="KW-0686">Riboflavin biosynthesis</keyword>
<dbReference type="HAMAP" id="MF_00179">
    <property type="entry name" value="RibA"/>
    <property type="match status" value="1"/>
</dbReference>
<evidence type="ECO:0000256" key="12">
    <source>
        <dbReference type="ARBA" id="ARBA00049295"/>
    </source>
</evidence>
<dbReference type="FunFam" id="3.40.50.10990:FF:000001">
    <property type="entry name" value="Riboflavin biosynthesis protein RibBA"/>
    <property type="match status" value="1"/>
</dbReference>
<dbReference type="GO" id="GO:0005829">
    <property type="term" value="C:cytosol"/>
    <property type="evidence" value="ECO:0007669"/>
    <property type="project" value="TreeGrafter"/>
</dbReference>
<evidence type="ECO:0000313" key="14">
    <source>
        <dbReference type="EMBL" id="TET61642.1"/>
    </source>
</evidence>
<dbReference type="InterPro" id="IPR036144">
    <property type="entry name" value="RibA-like_sf"/>
</dbReference>
<dbReference type="NCBIfam" id="TIGR00505">
    <property type="entry name" value="ribA"/>
    <property type="match status" value="1"/>
</dbReference>
<dbReference type="SUPFAM" id="SSF142695">
    <property type="entry name" value="RibA-like"/>
    <property type="match status" value="1"/>
</dbReference>
<dbReference type="UniPathway" id="UPA00275"/>
<name>A0A523W3V1_UNCAE</name>
<comment type="function">
    <text evidence="11">Catalyzes the conversion of GTP to 2,5-diamino-6-ribosylamino-4(3H)-pyrimidinone 5'-phosphate (DARP), formate and pyrophosphate.</text>
</comment>
<dbReference type="Pfam" id="PF00925">
    <property type="entry name" value="GTP_cyclohydro2"/>
    <property type="match status" value="1"/>
</dbReference>
<reference evidence="14 15" key="1">
    <citation type="submission" date="2019-03" db="EMBL/GenBank/DDBJ databases">
        <title>Metabolic potential of uncultured bacteria and archaea associated with petroleum seepage in deep-sea sediments.</title>
        <authorList>
            <person name="Dong X."/>
            <person name="Hubert C."/>
        </authorList>
    </citation>
    <scope>NUCLEOTIDE SEQUENCE [LARGE SCALE GENOMIC DNA]</scope>
    <source>
        <strain evidence="14">E29_bin52</strain>
    </source>
</reference>
<feature type="non-terminal residue" evidence="14">
    <location>
        <position position="1"/>
    </location>
</feature>
<dbReference type="InterPro" id="IPR032677">
    <property type="entry name" value="GTP_cyclohydro_II"/>
</dbReference>
<dbReference type="CDD" id="cd00641">
    <property type="entry name" value="GTP_cyclohydro2"/>
    <property type="match status" value="1"/>
</dbReference>
<comment type="similarity">
    <text evidence="3">In the N-terminal section; belongs to the DHBP synthase family.</text>
</comment>
<dbReference type="NCBIfam" id="NF001591">
    <property type="entry name" value="PRK00393.1"/>
    <property type="match status" value="1"/>
</dbReference>